<keyword evidence="1" id="KW-1133">Transmembrane helix</keyword>
<protein>
    <submittedName>
        <fullName evidence="2">Uncharacterized protein</fullName>
    </submittedName>
</protein>
<evidence type="ECO:0000313" key="3">
    <source>
        <dbReference type="Proteomes" id="UP000606724"/>
    </source>
</evidence>
<sequence length="183" mass="21158">MSKRPYFKYSGEELKALFTESKNDIETLTALRFELSHRKYSKSRLLETEIEKLIISNANKNRPFEKQSISSSPYNTEAAVIQVQKTKAIEPEPIVLPTITPPERYIVECEQCQTPNFLYALDHKVQYLSCSNCKTSFEVQFKQGVMRTTFHTRPQTPSKTSFKTVSWLIALVAALVFIIYLFM</sequence>
<comment type="caution">
    <text evidence="2">The sequence shown here is derived from an EMBL/GenBank/DDBJ whole genome shotgun (WGS) entry which is preliminary data.</text>
</comment>
<keyword evidence="1" id="KW-0472">Membrane</keyword>
<dbReference type="EMBL" id="JACSQR010000056">
    <property type="protein sequence ID" value="MBD7948719.1"/>
    <property type="molecule type" value="Genomic_DNA"/>
</dbReference>
<organism evidence="2 3">
    <name type="scientific">Psychrobacter communis</name>
    <dbReference type="NCBI Taxonomy" id="2762238"/>
    <lineage>
        <taxon>Bacteria</taxon>
        <taxon>Pseudomonadati</taxon>
        <taxon>Pseudomonadota</taxon>
        <taxon>Gammaproteobacteria</taxon>
        <taxon>Moraxellales</taxon>
        <taxon>Moraxellaceae</taxon>
        <taxon>Psychrobacter</taxon>
    </lineage>
</organism>
<dbReference type="Proteomes" id="UP000606724">
    <property type="component" value="Unassembled WGS sequence"/>
</dbReference>
<feature type="transmembrane region" description="Helical" evidence="1">
    <location>
        <begin position="165"/>
        <end position="182"/>
    </location>
</feature>
<keyword evidence="3" id="KW-1185">Reference proteome</keyword>
<name>A0ABR8RLX7_9GAMM</name>
<evidence type="ECO:0000313" key="2">
    <source>
        <dbReference type="EMBL" id="MBD7948719.1"/>
    </source>
</evidence>
<gene>
    <name evidence="2" type="ORF">H9653_11975</name>
</gene>
<accession>A0ABR8RLX7</accession>
<proteinExistence type="predicted"/>
<keyword evidence="1" id="KW-0812">Transmembrane</keyword>
<evidence type="ECO:0000256" key="1">
    <source>
        <dbReference type="SAM" id="Phobius"/>
    </source>
</evidence>
<dbReference type="RefSeq" id="WP_191692539.1">
    <property type="nucleotide sequence ID" value="NZ_JACSQR010000056.1"/>
</dbReference>
<reference evidence="2 3" key="1">
    <citation type="submission" date="2020-08" db="EMBL/GenBank/DDBJ databases">
        <title>A Genomic Blueprint of the Chicken Gut Microbiome.</title>
        <authorList>
            <person name="Gilroy R."/>
            <person name="Ravi A."/>
            <person name="Getino M."/>
            <person name="Pursley I."/>
            <person name="Horton D.L."/>
            <person name="Alikhan N.-F."/>
            <person name="Baker D."/>
            <person name="Gharbi K."/>
            <person name="Hall N."/>
            <person name="Watson M."/>
            <person name="Adriaenssens E.M."/>
            <person name="Foster-Nyarko E."/>
            <person name="Jarju S."/>
            <person name="Secka A."/>
            <person name="Antonio M."/>
            <person name="Oren A."/>
            <person name="Chaudhuri R."/>
            <person name="La Ragione R.M."/>
            <person name="Hildebrand F."/>
            <person name="Pallen M.J."/>
        </authorList>
    </citation>
    <scope>NUCLEOTIDE SEQUENCE [LARGE SCALE GENOMIC DNA]</scope>
    <source>
        <strain evidence="2 3">Sa4CVA2</strain>
    </source>
</reference>